<reference evidence="2" key="1">
    <citation type="journal article" date="2019" name="Int. J. Syst. Evol. Microbiol.">
        <title>The Global Catalogue of Microorganisms (GCM) 10K type strain sequencing project: providing services to taxonomists for standard genome sequencing and annotation.</title>
        <authorList>
            <consortium name="The Broad Institute Genomics Platform"/>
            <consortium name="The Broad Institute Genome Sequencing Center for Infectious Disease"/>
            <person name="Wu L."/>
            <person name="Ma J."/>
        </authorList>
    </citation>
    <scope>NUCLEOTIDE SEQUENCE [LARGE SCALE GENOMIC DNA]</scope>
    <source>
        <strain evidence="2">JCM 17137</strain>
    </source>
</reference>
<name>A0ABP7FAA3_9ACTN</name>
<evidence type="ECO:0000313" key="1">
    <source>
        <dbReference type="EMBL" id="GAA3731519.1"/>
    </source>
</evidence>
<protein>
    <submittedName>
        <fullName evidence="1">Uncharacterized protein</fullName>
    </submittedName>
</protein>
<comment type="caution">
    <text evidence="1">The sequence shown here is derived from an EMBL/GenBank/DDBJ whole genome shotgun (WGS) entry which is preliminary data.</text>
</comment>
<sequence>MWETSAAGIGLGIGESPVAVAASITTLIATVATAPQPAAVASRFASGLVPDGAPVVSRAVVILANLPLSSWTPVSSRAVISRRR</sequence>
<accession>A0ABP7FAA3</accession>
<proteinExistence type="predicted"/>
<organism evidence="1 2">
    <name type="scientific">Salinactinospora qingdaonensis</name>
    <dbReference type="NCBI Taxonomy" id="702744"/>
    <lineage>
        <taxon>Bacteria</taxon>
        <taxon>Bacillati</taxon>
        <taxon>Actinomycetota</taxon>
        <taxon>Actinomycetes</taxon>
        <taxon>Streptosporangiales</taxon>
        <taxon>Nocardiopsidaceae</taxon>
        <taxon>Salinactinospora</taxon>
    </lineage>
</organism>
<evidence type="ECO:0000313" key="2">
    <source>
        <dbReference type="Proteomes" id="UP001500908"/>
    </source>
</evidence>
<gene>
    <name evidence="1" type="ORF">GCM10022402_10280</name>
</gene>
<dbReference type="EMBL" id="BAABDD010000003">
    <property type="protein sequence ID" value="GAA3731519.1"/>
    <property type="molecule type" value="Genomic_DNA"/>
</dbReference>
<dbReference type="Proteomes" id="UP001500908">
    <property type="component" value="Unassembled WGS sequence"/>
</dbReference>
<keyword evidence="2" id="KW-1185">Reference proteome</keyword>